<dbReference type="CDD" id="cd08651">
    <property type="entry name" value="FMT_core_like_4"/>
    <property type="match status" value="1"/>
</dbReference>
<dbReference type="Pfam" id="PF02911">
    <property type="entry name" value="Formyl_trans_C"/>
    <property type="match status" value="1"/>
</dbReference>
<proteinExistence type="predicted"/>
<dbReference type="SUPFAM" id="SSF53328">
    <property type="entry name" value="Formyltransferase"/>
    <property type="match status" value="1"/>
</dbReference>
<accession>A0ABY8UWU0</accession>
<evidence type="ECO:0000259" key="1">
    <source>
        <dbReference type="Pfam" id="PF00551"/>
    </source>
</evidence>
<name>A0ABY8UWU0_9BACI</name>
<dbReference type="InterPro" id="IPR002376">
    <property type="entry name" value="Formyl_transf_N"/>
</dbReference>
<dbReference type="PROSITE" id="PS51257">
    <property type="entry name" value="PROKAR_LIPOPROTEIN"/>
    <property type="match status" value="1"/>
</dbReference>
<organism evidence="3 4">
    <name type="scientific">Pontibacillus chungwhensis</name>
    <dbReference type="NCBI Taxonomy" id="265426"/>
    <lineage>
        <taxon>Bacteria</taxon>
        <taxon>Bacillati</taxon>
        <taxon>Bacillota</taxon>
        <taxon>Bacilli</taxon>
        <taxon>Bacillales</taxon>
        <taxon>Bacillaceae</taxon>
        <taxon>Pontibacillus</taxon>
    </lineage>
</organism>
<dbReference type="SUPFAM" id="SSF50486">
    <property type="entry name" value="FMT C-terminal domain-like"/>
    <property type="match status" value="1"/>
</dbReference>
<keyword evidence="4" id="KW-1185">Reference proteome</keyword>
<dbReference type="RefSeq" id="WP_231417796.1">
    <property type="nucleotide sequence ID" value="NZ_CP126446.1"/>
</dbReference>
<sequence length="274" mass="30647">MKKKIAFATCVQLGLSCIEEIYRIGGTLDLLITLKDEKAKNKSGRIYLDEIANEHNAPLLKIDNINDQEVLSTLKEHQIDWLFIIGWSQIAKKDVLEGPTYGCIGMHPTLLPVGRGRAAIPWAIIKGLKETGVTMFKLDEGVDTGDVIGQGVIKLDQNTTATELYQKVDDMHITLIAKYWEEIVNNNITLTKQDDAVATEWPGRKPEDGQIFNSMTMDEAEKLVRAVTPPYPGAFYKDGDKTIRVWSAKTDKHDGDIKLSDGYLIPIDYKIEGL</sequence>
<dbReference type="InterPro" id="IPR005793">
    <property type="entry name" value="Formyl_trans_C"/>
</dbReference>
<dbReference type="PANTHER" id="PTHR11138">
    <property type="entry name" value="METHIONYL-TRNA FORMYLTRANSFERASE"/>
    <property type="match status" value="1"/>
</dbReference>
<evidence type="ECO:0000313" key="4">
    <source>
        <dbReference type="Proteomes" id="UP001236652"/>
    </source>
</evidence>
<feature type="domain" description="Formyl transferase N-terminal" evidence="1">
    <location>
        <begin position="60"/>
        <end position="172"/>
    </location>
</feature>
<dbReference type="PANTHER" id="PTHR11138:SF5">
    <property type="entry name" value="METHIONYL-TRNA FORMYLTRANSFERASE, MITOCHONDRIAL"/>
    <property type="match status" value="1"/>
</dbReference>
<dbReference type="Gene3D" id="3.40.50.12230">
    <property type="match status" value="1"/>
</dbReference>
<evidence type="ECO:0000259" key="2">
    <source>
        <dbReference type="Pfam" id="PF02911"/>
    </source>
</evidence>
<protein>
    <submittedName>
        <fullName evidence="3">Formyltransferase family protein</fullName>
    </submittedName>
</protein>
<evidence type="ECO:0000313" key="3">
    <source>
        <dbReference type="EMBL" id="WIF97820.1"/>
    </source>
</evidence>
<dbReference type="InterPro" id="IPR011034">
    <property type="entry name" value="Formyl_transferase-like_C_sf"/>
</dbReference>
<dbReference type="EMBL" id="CP126446">
    <property type="protein sequence ID" value="WIF97820.1"/>
    <property type="molecule type" value="Genomic_DNA"/>
</dbReference>
<gene>
    <name evidence="3" type="ORF">QNI29_19165</name>
</gene>
<dbReference type="Pfam" id="PF00551">
    <property type="entry name" value="Formyl_trans_N"/>
    <property type="match status" value="1"/>
</dbReference>
<reference evidence="3 4" key="1">
    <citation type="submission" date="2023-05" db="EMBL/GenBank/DDBJ databases">
        <title>Comparative genomics reveals the evidence of polycyclic aromatic hydrocarbons degradation in moderately halophilic genus Pontibacillus.</title>
        <authorList>
            <person name="Yang H."/>
            <person name="Qian Z."/>
        </authorList>
    </citation>
    <scope>NUCLEOTIDE SEQUENCE [LARGE SCALE GENOMIC DNA]</scope>
    <source>
        <strain evidence="4">HN14</strain>
    </source>
</reference>
<dbReference type="Proteomes" id="UP001236652">
    <property type="component" value="Chromosome"/>
</dbReference>
<feature type="domain" description="Formyl transferase C-terminal" evidence="2">
    <location>
        <begin position="205"/>
        <end position="257"/>
    </location>
</feature>
<dbReference type="InterPro" id="IPR036477">
    <property type="entry name" value="Formyl_transf_N_sf"/>
</dbReference>